<keyword evidence="4" id="KW-1133">Transmembrane helix</keyword>
<comment type="caution">
    <text evidence="6">The sequence shown here is derived from an EMBL/GenBank/DDBJ whole genome shotgun (WGS) entry which is preliminary data.</text>
</comment>
<feature type="domain" description="HTH araC/xylS-type" evidence="5">
    <location>
        <begin position="240"/>
        <end position="344"/>
    </location>
</feature>
<feature type="transmembrane region" description="Helical" evidence="4">
    <location>
        <begin position="68"/>
        <end position="87"/>
    </location>
</feature>
<sequence>MPTADIILIILSGLGVVHGLFLAVFLWTYPKGNTLANKLLGLLLIVLSFRIGKSVFLEFTENLDVKFIFTGLGSIFALGPLVYLFVLSCSRKDFKLRPVHMLHFIPLPIAIGFGLWIEESHLTVLPMAFFVSAFVAYYLHFLAYLVISYYYASKQRKEGLDAEVFQFLRLLFLGLLIIWVVYVLNLFDEQVPYIIGPVLYSIVAYTVSFIVIRKGYMQKINHAKYQTTALSDEQCEELYAKVMHLMNEQAFYKQADLSLKSLSDRLKVSTQVLSMVINKSSQRNFNSFINNFRITEAANMLGNEKYAHHTIAAIAYDVGFNSISSFNTAFKKQTGKTPLTYRKEVLK</sequence>
<accession>A0ABW9RIM4</accession>
<dbReference type="RefSeq" id="WP_155169281.1">
    <property type="nucleotide sequence ID" value="NZ_BAAAFL010000004.1"/>
</dbReference>
<dbReference type="InterPro" id="IPR018062">
    <property type="entry name" value="HTH_AraC-typ_CS"/>
</dbReference>
<feature type="transmembrane region" description="Helical" evidence="4">
    <location>
        <begin position="6"/>
        <end position="27"/>
    </location>
</feature>
<keyword evidence="4" id="KW-0812">Transmembrane</keyword>
<evidence type="ECO:0000256" key="3">
    <source>
        <dbReference type="ARBA" id="ARBA00023163"/>
    </source>
</evidence>
<evidence type="ECO:0000313" key="6">
    <source>
        <dbReference type="EMBL" id="MTI23889.1"/>
    </source>
</evidence>
<dbReference type="Pfam" id="PF12833">
    <property type="entry name" value="HTH_18"/>
    <property type="match status" value="1"/>
</dbReference>
<feature type="transmembrane region" description="Helical" evidence="4">
    <location>
        <begin position="129"/>
        <end position="152"/>
    </location>
</feature>
<reference evidence="6 7" key="1">
    <citation type="submission" date="2019-02" db="EMBL/GenBank/DDBJ databases">
        <authorList>
            <person name="Goldberg S.R."/>
            <person name="Haltli B.A."/>
            <person name="Correa H."/>
            <person name="Russell K.G."/>
        </authorList>
    </citation>
    <scope>NUCLEOTIDE SEQUENCE [LARGE SCALE GENOMIC DNA]</scope>
    <source>
        <strain evidence="6 7">JCM 16186</strain>
    </source>
</reference>
<dbReference type="PROSITE" id="PS01124">
    <property type="entry name" value="HTH_ARAC_FAMILY_2"/>
    <property type="match status" value="1"/>
</dbReference>
<dbReference type="Proteomes" id="UP000798808">
    <property type="component" value="Unassembled WGS sequence"/>
</dbReference>
<dbReference type="InterPro" id="IPR009057">
    <property type="entry name" value="Homeodomain-like_sf"/>
</dbReference>
<feature type="transmembrane region" description="Helical" evidence="4">
    <location>
        <begin position="193"/>
        <end position="212"/>
    </location>
</feature>
<evidence type="ECO:0000313" key="7">
    <source>
        <dbReference type="Proteomes" id="UP000798808"/>
    </source>
</evidence>
<dbReference type="EMBL" id="SMLW01000324">
    <property type="protein sequence ID" value="MTI23889.1"/>
    <property type="molecule type" value="Genomic_DNA"/>
</dbReference>
<name>A0ABW9RIM4_9BACT</name>
<dbReference type="PANTHER" id="PTHR43280:SF29">
    <property type="entry name" value="ARAC-FAMILY TRANSCRIPTIONAL REGULATOR"/>
    <property type="match status" value="1"/>
</dbReference>
<evidence type="ECO:0000256" key="4">
    <source>
        <dbReference type="SAM" id="Phobius"/>
    </source>
</evidence>
<dbReference type="PROSITE" id="PS00041">
    <property type="entry name" value="HTH_ARAC_FAMILY_1"/>
    <property type="match status" value="1"/>
</dbReference>
<protein>
    <submittedName>
        <fullName evidence="6">AraC family transcriptional regulator</fullName>
    </submittedName>
</protein>
<keyword evidence="3" id="KW-0804">Transcription</keyword>
<dbReference type="PANTHER" id="PTHR43280">
    <property type="entry name" value="ARAC-FAMILY TRANSCRIPTIONAL REGULATOR"/>
    <property type="match status" value="1"/>
</dbReference>
<feature type="transmembrane region" description="Helical" evidence="4">
    <location>
        <begin position="164"/>
        <end position="187"/>
    </location>
</feature>
<gene>
    <name evidence="6" type="ORF">E1163_02890</name>
</gene>
<evidence type="ECO:0000256" key="2">
    <source>
        <dbReference type="ARBA" id="ARBA00023125"/>
    </source>
</evidence>
<keyword evidence="4" id="KW-0472">Membrane</keyword>
<keyword evidence="2" id="KW-0238">DNA-binding</keyword>
<feature type="transmembrane region" description="Helical" evidence="4">
    <location>
        <begin position="99"/>
        <end position="117"/>
    </location>
</feature>
<feature type="transmembrane region" description="Helical" evidence="4">
    <location>
        <begin position="39"/>
        <end position="56"/>
    </location>
</feature>
<dbReference type="Gene3D" id="1.10.10.60">
    <property type="entry name" value="Homeodomain-like"/>
    <property type="match status" value="2"/>
</dbReference>
<dbReference type="InterPro" id="IPR018060">
    <property type="entry name" value="HTH_AraC"/>
</dbReference>
<evidence type="ECO:0000256" key="1">
    <source>
        <dbReference type="ARBA" id="ARBA00023015"/>
    </source>
</evidence>
<dbReference type="SUPFAM" id="SSF46689">
    <property type="entry name" value="Homeodomain-like"/>
    <property type="match status" value="1"/>
</dbReference>
<dbReference type="InterPro" id="IPR020449">
    <property type="entry name" value="Tscrpt_reg_AraC-type_HTH"/>
</dbReference>
<evidence type="ECO:0000259" key="5">
    <source>
        <dbReference type="PROSITE" id="PS01124"/>
    </source>
</evidence>
<proteinExistence type="predicted"/>
<keyword evidence="1" id="KW-0805">Transcription regulation</keyword>
<keyword evidence="7" id="KW-1185">Reference proteome</keyword>
<dbReference type="PRINTS" id="PR00032">
    <property type="entry name" value="HTHARAC"/>
</dbReference>
<organism evidence="6 7">
    <name type="scientific">Fulvivirga kasyanovii</name>
    <dbReference type="NCBI Taxonomy" id="396812"/>
    <lineage>
        <taxon>Bacteria</taxon>
        <taxon>Pseudomonadati</taxon>
        <taxon>Bacteroidota</taxon>
        <taxon>Cytophagia</taxon>
        <taxon>Cytophagales</taxon>
        <taxon>Fulvivirgaceae</taxon>
        <taxon>Fulvivirga</taxon>
    </lineage>
</organism>
<dbReference type="SMART" id="SM00342">
    <property type="entry name" value="HTH_ARAC"/>
    <property type="match status" value="1"/>
</dbReference>